<protein>
    <submittedName>
        <fullName evidence="1">Uncharacterized protein</fullName>
    </submittedName>
</protein>
<organism evidence="1">
    <name type="scientific">groundwater metagenome</name>
    <dbReference type="NCBI Taxonomy" id="717931"/>
    <lineage>
        <taxon>unclassified sequences</taxon>
        <taxon>metagenomes</taxon>
        <taxon>ecological metagenomes</taxon>
    </lineage>
</organism>
<evidence type="ECO:0000313" key="1">
    <source>
        <dbReference type="EMBL" id="CEG13105.1"/>
    </source>
</evidence>
<name>A0A098EDJ4_9ZZZZ</name>
<reference evidence="1" key="1">
    <citation type="submission" date="2014-09" db="EMBL/GenBank/DDBJ databases">
        <authorList>
            <person name="Probst J Alexander"/>
        </authorList>
    </citation>
    <scope>NUCLEOTIDE SEQUENCE</scope>
</reference>
<gene>
    <name evidence="1" type="ORF">MSIBF_A3250002</name>
</gene>
<sequence>MLGVLITIKLEEATLFVEGIMLTGNKCLCVKHAEVCRNCKHCFLP</sequence>
<dbReference type="AlphaFoldDB" id="A0A098EDJ4"/>
<proteinExistence type="predicted"/>
<dbReference type="EMBL" id="CCXY01000252">
    <property type="protein sequence ID" value="CEG13105.1"/>
    <property type="molecule type" value="Genomic_DNA"/>
</dbReference>
<accession>A0A098EDJ4</accession>